<feature type="chain" id="PRO_5002714938" description="Secreted protein" evidence="1">
    <location>
        <begin position="18"/>
        <end position="245"/>
    </location>
</feature>
<proteinExistence type="predicted"/>
<gene>
    <name evidence="2" type="ORF">NEMVEDRAFT_v1g244126</name>
</gene>
<feature type="signal peptide" evidence="1">
    <location>
        <begin position="1"/>
        <end position="17"/>
    </location>
</feature>
<dbReference type="InterPro" id="IPR029034">
    <property type="entry name" value="Cystine-knot_cytokine"/>
</dbReference>
<accession>A7SBG0</accession>
<keyword evidence="1" id="KW-0732">Signal</keyword>
<dbReference type="KEGG" id="nve:5510525"/>
<dbReference type="OrthoDB" id="5977230at2759"/>
<evidence type="ECO:0000313" key="2">
    <source>
        <dbReference type="EMBL" id="EDO38913.1"/>
    </source>
</evidence>
<dbReference type="InParanoid" id="A7SBG0"/>
<sequence>MLYTVVVLAWLAHMTTGEPARKSKYLIQPKDCTHSIMYDCYEKEKPNLKGNIICLNFTEQMLKDQLKNAGGYNPRYMAANLYEALKFEDPSGWTYTTTTGPPLEGQQPISRRFRWPLEGPKRIIHPDSTAGRHRMKRMIGGAGECWEKGTQTQGSSRYHMCTFCHRITQLPDDQFPRYINEVVCRHSLGAASGAVTSDQFCVANAGECSQKILKLEGLIFTGYEPAPDLGNNIYKPKWETTTLNI</sequence>
<dbReference type="SUPFAM" id="SSF57501">
    <property type="entry name" value="Cystine-knot cytokines"/>
    <property type="match status" value="1"/>
</dbReference>
<dbReference type="PhylomeDB" id="A7SBG0"/>
<evidence type="ECO:0008006" key="4">
    <source>
        <dbReference type="Google" id="ProtNLM"/>
    </source>
</evidence>
<name>A7SBG0_NEMVE</name>
<evidence type="ECO:0000313" key="3">
    <source>
        <dbReference type="Proteomes" id="UP000001593"/>
    </source>
</evidence>
<reference evidence="2 3" key="1">
    <citation type="journal article" date="2007" name="Science">
        <title>Sea anemone genome reveals ancestral eumetazoan gene repertoire and genomic organization.</title>
        <authorList>
            <person name="Putnam N.H."/>
            <person name="Srivastava M."/>
            <person name="Hellsten U."/>
            <person name="Dirks B."/>
            <person name="Chapman J."/>
            <person name="Salamov A."/>
            <person name="Terry A."/>
            <person name="Shapiro H."/>
            <person name="Lindquist E."/>
            <person name="Kapitonov V.V."/>
            <person name="Jurka J."/>
            <person name="Genikhovich G."/>
            <person name="Grigoriev I.V."/>
            <person name="Lucas S.M."/>
            <person name="Steele R.E."/>
            <person name="Finnerty J.R."/>
            <person name="Technau U."/>
            <person name="Martindale M.Q."/>
            <person name="Rokhsar D.S."/>
        </authorList>
    </citation>
    <scope>NUCLEOTIDE SEQUENCE [LARGE SCALE GENOMIC DNA]</scope>
    <source>
        <strain evidence="3">CH2 X CH6</strain>
    </source>
</reference>
<organism evidence="2 3">
    <name type="scientific">Nematostella vectensis</name>
    <name type="common">Starlet sea anemone</name>
    <dbReference type="NCBI Taxonomy" id="45351"/>
    <lineage>
        <taxon>Eukaryota</taxon>
        <taxon>Metazoa</taxon>
        <taxon>Cnidaria</taxon>
        <taxon>Anthozoa</taxon>
        <taxon>Hexacorallia</taxon>
        <taxon>Actiniaria</taxon>
        <taxon>Edwardsiidae</taxon>
        <taxon>Nematostella</taxon>
    </lineage>
</organism>
<dbReference type="PANTHER" id="PTHR33995:SF7">
    <property type="entry name" value="BURSICON SUBUNIT ALPHA-RELATED"/>
    <property type="match status" value="1"/>
</dbReference>
<dbReference type="PANTHER" id="PTHR33995">
    <property type="entry name" value="PROTEIN CBG18546"/>
    <property type="match status" value="1"/>
</dbReference>
<keyword evidence="3" id="KW-1185">Reference proteome</keyword>
<dbReference type="EMBL" id="DS469616">
    <property type="protein sequence ID" value="EDO38913.1"/>
    <property type="molecule type" value="Genomic_DNA"/>
</dbReference>
<dbReference type="OMA" id="GRCADRT"/>
<feature type="non-terminal residue" evidence="2">
    <location>
        <position position="245"/>
    </location>
</feature>
<dbReference type="HOGENOM" id="CLU_1135907_0_0_1"/>
<dbReference type="AlphaFoldDB" id="A7SBG0"/>
<dbReference type="Proteomes" id="UP000001593">
    <property type="component" value="Unassembled WGS sequence"/>
</dbReference>
<evidence type="ECO:0000256" key="1">
    <source>
        <dbReference type="SAM" id="SignalP"/>
    </source>
</evidence>
<protein>
    <recommendedName>
        <fullName evidence="4">Secreted protein</fullName>
    </recommendedName>
</protein>